<dbReference type="NCBIfam" id="TIGR01730">
    <property type="entry name" value="RND_mfp"/>
    <property type="match status" value="1"/>
</dbReference>
<proteinExistence type="inferred from homology"/>
<name>A0A1G2D0E9_9BACT</name>
<dbReference type="GO" id="GO:0030313">
    <property type="term" value="C:cell envelope"/>
    <property type="evidence" value="ECO:0007669"/>
    <property type="project" value="UniProtKB-SubCell"/>
</dbReference>
<feature type="domain" description="Multidrug resistance protein MdtA-like barrel-sandwich hybrid" evidence="6">
    <location>
        <begin position="70"/>
        <end position="412"/>
    </location>
</feature>
<evidence type="ECO:0000313" key="9">
    <source>
        <dbReference type="Proteomes" id="UP000177122"/>
    </source>
</evidence>
<dbReference type="EMBL" id="MHLI01000004">
    <property type="protein sequence ID" value="OGZ06361.1"/>
    <property type="molecule type" value="Genomic_DNA"/>
</dbReference>
<feature type="coiled-coil region" evidence="4">
    <location>
        <begin position="138"/>
        <end position="165"/>
    </location>
</feature>
<feature type="transmembrane region" description="Helical" evidence="5">
    <location>
        <begin position="12"/>
        <end position="31"/>
    </location>
</feature>
<comment type="subcellular location">
    <subcellularLocation>
        <location evidence="1">Cell envelope</location>
    </subcellularLocation>
</comment>
<evidence type="ECO:0008006" key="10">
    <source>
        <dbReference type="Google" id="ProtNLM"/>
    </source>
</evidence>
<evidence type="ECO:0000259" key="6">
    <source>
        <dbReference type="Pfam" id="PF25917"/>
    </source>
</evidence>
<evidence type="ECO:0000313" key="8">
    <source>
        <dbReference type="EMBL" id="OGZ06361.1"/>
    </source>
</evidence>
<comment type="similarity">
    <text evidence="2">Belongs to the membrane fusion protein (MFP) (TC 8.A.1) family.</text>
</comment>
<dbReference type="Gene3D" id="2.40.50.100">
    <property type="match status" value="2"/>
</dbReference>
<dbReference type="Pfam" id="PF25917">
    <property type="entry name" value="BSH_RND"/>
    <property type="match status" value="1"/>
</dbReference>
<dbReference type="Pfam" id="PF25990">
    <property type="entry name" value="Beta-barrel_YknX"/>
    <property type="match status" value="1"/>
</dbReference>
<dbReference type="AlphaFoldDB" id="A0A1G2D0E9"/>
<dbReference type="PANTHER" id="PTHR32347">
    <property type="entry name" value="EFFLUX SYSTEM COMPONENT YKNX-RELATED"/>
    <property type="match status" value="1"/>
</dbReference>
<keyword evidence="5" id="KW-0812">Transmembrane</keyword>
<sequence length="595" mass="62957">MNTKLIALKNFILVHKLLSGVILLVVCYGGYKEYVSLTSTAAETRYVIGQATKQTIISSVTGSGQVGTVNQIDLKPKVSGDIVYLGVTTSGQGVKAGALIAQIDATDAEKAVRDAAISLETARLSLEKLQQPPDQLELTQSENALARAINSKQNAEDDLTKAYDDGFNSISNAFLDLPVMITGLHDLLYLPNSQLGGSNVNNVDYYAGTASIFDARGATYGTEATTKYQIALAKYNKNFQDFKALTRTSDPANIEELITETYDTALAISDAVKSANNLIQFFEDQMTQNNKKIPALADTQLATLNSYTGKANTLLTDLLGMATTIKNDKNAIIDATRSIDEGTQSLAKLKAGTDTLDLRSSQLTVDQRNATLQDAKNALADYYLRAPFNGTIAKLNSKKGDSVSSATVIATLITKQKIAEISLNEVDAAKIAVGQKATLTFDAIEGLSIAGNVAEIDTMGTVSQGVVTYNVKISFDTQDERVKSGMTVNAAVITDVKQDVLSIPASAVKSRGNASYVLIIDSETKVSDAQGVPSKTSPREQVVEIGMSNDTTTEIVSGITEGALVVTRTIAPTAATAAAPSLFGGGGGATRALRN</sequence>
<keyword evidence="5" id="KW-0472">Membrane</keyword>
<gene>
    <name evidence="8" type="ORF">A2845_01020</name>
</gene>
<evidence type="ECO:0000256" key="1">
    <source>
        <dbReference type="ARBA" id="ARBA00004196"/>
    </source>
</evidence>
<organism evidence="8 9">
    <name type="scientific">Candidatus Lloydbacteria bacterium RIFCSPHIGHO2_01_FULL_49_22</name>
    <dbReference type="NCBI Taxonomy" id="1798658"/>
    <lineage>
        <taxon>Bacteria</taxon>
        <taxon>Candidatus Lloydiibacteriota</taxon>
    </lineage>
</organism>
<evidence type="ECO:0000256" key="4">
    <source>
        <dbReference type="SAM" id="Coils"/>
    </source>
</evidence>
<dbReference type="InterPro" id="IPR006143">
    <property type="entry name" value="RND_pump_MFP"/>
</dbReference>
<evidence type="ECO:0000256" key="2">
    <source>
        <dbReference type="ARBA" id="ARBA00009477"/>
    </source>
</evidence>
<dbReference type="Gene3D" id="1.10.287.470">
    <property type="entry name" value="Helix hairpin bin"/>
    <property type="match status" value="1"/>
</dbReference>
<evidence type="ECO:0000256" key="5">
    <source>
        <dbReference type="SAM" id="Phobius"/>
    </source>
</evidence>
<feature type="domain" description="YknX-like beta-barrel" evidence="7">
    <location>
        <begin position="421"/>
        <end position="491"/>
    </location>
</feature>
<dbReference type="InterPro" id="IPR058625">
    <property type="entry name" value="MdtA-like_BSH"/>
</dbReference>
<dbReference type="GO" id="GO:0016020">
    <property type="term" value="C:membrane"/>
    <property type="evidence" value="ECO:0007669"/>
    <property type="project" value="InterPro"/>
</dbReference>
<evidence type="ECO:0000259" key="7">
    <source>
        <dbReference type="Pfam" id="PF25990"/>
    </source>
</evidence>
<keyword evidence="3 4" id="KW-0175">Coiled coil</keyword>
<dbReference type="Gene3D" id="2.40.420.20">
    <property type="match status" value="1"/>
</dbReference>
<keyword evidence="5" id="KW-1133">Transmembrane helix</keyword>
<dbReference type="GO" id="GO:0022857">
    <property type="term" value="F:transmembrane transporter activity"/>
    <property type="evidence" value="ECO:0007669"/>
    <property type="project" value="InterPro"/>
</dbReference>
<protein>
    <recommendedName>
        <fullName evidence="10">Membrane fusion protein biotin-lipoyl like domain-containing protein</fullName>
    </recommendedName>
</protein>
<dbReference type="Proteomes" id="UP000177122">
    <property type="component" value="Unassembled WGS sequence"/>
</dbReference>
<dbReference type="Gene3D" id="2.40.30.170">
    <property type="match status" value="1"/>
</dbReference>
<evidence type="ECO:0000256" key="3">
    <source>
        <dbReference type="ARBA" id="ARBA00023054"/>
    </source>
</evidence>
<reference evidence="8 9" key="1">
    <citation type="journal article" date="2016" name="Nat. Commun.">
        <title>Thousands of microbial genomes shed light on interconnected biogeochemical processes in an aquifer system.</title>
        <authorList>
            <person name="Anantharaman K."/>
            <person name="Brown C.T."/>
            <person name="Hug L.A."/>
            <person name="Sharon I."/>
            <person name="Castelle C.J."/>
            <person name="Probst A.J."/>
            <person name="Thomas B.C."/>
            <person name="Singh A."/>
            <person name="Wilkins M.J."/>
            <person name="Karaoz U."/>
            <person name="Brodie E.L."/>
            <person name="Williams K.H."/>
            <person name="Hubbard S.S."/>
            <person name="Banfield J.F."/>
        </authorList>
    </citation>
    <scope>NUCLEOTIDE SEQUENCE [LARGE SCALE GENOMIC DNA]</scope>
</reference>
<comment type="caution">
    <text evidence="8">The sequence shown here is derived from an EMBL/GenBank/DDBJ whole genome shotgun (WGS) entry which is preliminary data.</text>
</comment>
<dbReference type="InterPro" id="IPR050465">
    <property type="entry name" value="UPF0194_transport"/>
</dbReference>
<accession>A0A1G2D0E9</accession>
<dbReference type="SUPFAM" id="SSF111369">
    <property type="entry name" value="HlyD-like secretion proteins"/>
    <property type="match status" value="2"/>
</dbReference>
<dbReference type="InterPro" id="IPR058636">
    <property type="entry name" value="Beta-barrel_YknX"/>
</dbReference>